<comment type="cofactor">
    <cofactor evidence="3">
        <name>pyridoxal 5'-phosphate</name>
        <dbReference type="ChEBI" id="CHEBI:597326"/>
    </cofactor>
</comment>
<dbReference type="PANTHER" id="PTHR10146">
    <property type="entry name" value="PROLINE SYNTHETASE CO-TRANSCRIBED BACTERIAL HOMOLOG PROTEIN"/>
    <property type="match status" value="1"/>
</dbReference>
<comment type="similarity">
    <text evidence="2 4">Belongs to the pyridoxal phosphate-binding protein YggS/PROSC family.</text>
</comment>
<dbReference type="EMBL" id="SXDP01000002">
    <property type="protein sequence ID" value="NEZ46367.1"/>
    <property type="molecule type" value="Genomic_DNA"/>
</dbReference>
<dbReference type="Pfam" id="PF01168">
    <property type="entry name" value="Ala_racemase_N"/>
    <property type="match status" value="1"/>
</dbReference>
<proteinExistence type="inferred from homology"/>
<dbReference type="Gene3D" id="3.20.20.10">
    <property type="entry name" value="Alanine racemase"/>
    <property type="match status" value="1"/>
</dbReference>
<dbReference type="HAMAP" id="MF_02087">
    <property type="entry name" value="PLP_homeostasis"/>
    <property type="match status" value="1"/>
</dbReference>
<keyword evidence="1 2" id="KW-0663">Pyridoxal phosphate</keyword>
<evidence type="ECO:0000256" key="2">
    <source>
        <dbReference type="HAMAP-Rule" id="MF_02087"/>
    </source>
</evidence>
<dbReference type="GO" id="GO:0030170">
    <property type="term" value="F:pyridoxal phosphate binding"/>
    <property type="evidence" value="ECO:0007669"/>
    <property type="project" value="UniProtKB-UniRule"/>
</dbReference>
<organism evidence="6 7">
    <name type="scientific">Clostridium niameyense</name>
    <dbReference type="NCBI Taxonomy" id="1622073"/>
    <lineage>
        <taxon>Bacteria</taxon>
        <taxon>Bacillati</taxon>
        <taxon>Bacillota</taxon>
        <taxon>Clostridia</taxon>
        <taxon>Eubacteriales</taxon>
        <taxon>Clostridiaceae</taxon>
        <taxon>Clostridium</taxon>
    </lineage>
</organism>
<dbReference type="SUPFAM" id="SSF51419">
    <property type="entry name" value="PLP-binding barrel"/>
    <property type="match status" value="1"/>
</dbReference>
<evidence type="ECO:0000313" key="6">
    <source>
        <dbReference type="EMBL" id="NEZ46367.1"/>
    </source>
</evidence>
<dbReference type="CDD" id="cd00635">
    <property type="entry name" value="PLPDE_III_YBL036c_like"/>
    <property type="match status" value="1"/>
</dbReference>
<dbReference type="InterPro" id="IPR029066">
    <property type="entry name" value="PLP-binding_barrel"/>
</dbReference>
<sequence length="232" mass="27030">MLKYIKETIVLSVKGNIVKYQSVIPNNVSIIAVSKTKPIECIEEAYEVGIRDFGENKVQELIEKVDYFKQKQDIRWHLIGHLQRNKVKYIVGKVHLIHSLDSVRLLNEIESRYKKQSIVANTLIQINIGKEESKYGINEEELEYVIKAVENCDNVRVKGLMTIIPKGSEDQCRQYFKKMNNIFKQLKRRTFKNIQMQYLSMGMTGDYMIAIEEGSNMVRIGQGIFGKRNYDK</sequence>
<feature type="domain" description="Alanine racemase N-terminal" evidence="5">
    <location>
        <begin position="14"/>
        <end position="227"/>
    </location>
</feature>
<feature type="modified residue" description="N6-(pyridoxal phosphate)lysine" evidence="2 3">
    <location>
        <position position="35"/>
    </location>
</feature>
<reference evidence="6 7" key="1">
    <citation type="submission" date="2019-04" db="EMBL/GenBank/DDBJ databases">
        <title>Genome sequencing of Clostridium botulinum Groups I-IV and Clostridium butyricum.</title>
        <authorList>
            <person name="Brunt J."/>
            <person name="Van Vliet A.H.M."/>
            <person name="Stringer S.C."/>
            <person name="Carter A.T."/>
            <person name="Peck M.W."/>
        </authorList>
    </citation>
    <scope>NUCLEOTIDE SEQUENCE [LARGE SCALE GENOMIC DNA]</scope>
    <source>
        <strain evidence="6 7">IFR 18/094</strain>
    </source>
</reference>
<dbReference type="PIRSF" id="PIRSF004848">
    <property type="entry name" value="YBL036c_PLPDEIII"/>
    <property type="match status" value="1"/>
</dbReference>
<dbReference type="InterPro" id="IPR001608">
    <property type="entry name" value="Ala_racemase_N"/>
</dbReference>
<name>A0A6M0R9A8_9CLOT</name>
<evidence type="ECO:0000313" key="7">
    <source>
        <dbReference type="Proteomes" id="UP000473885"/>
    </source>
</evidence>
<accession>A0A6M0R9A8</accession>
<evidence type="ECO:0000259" key="5">
    <source>
        <dbReference type="Pfam" id="PF01168"/>
    </source>
</evidence>
<comment type="caution">
    <text evidence="6">The sequence shown here is derived from an EMBL/GenBank/DDBJ whole genome shotgun (WGS) entry which is preliminary data.</text>
</comment>
<dbReference type="PANTHER" id="PTHR10146:SF14">
    <property type="entry name" value="PYRIDOXAL PHOSPHATE HOMEOSTASIS PROTEIN"/>
    <property type="match status" value="1"/>
</dbReference>
<keyword evidence="7" id="KW-1185">Reference proteome</keyword>
<dbReference type="AlphaFoldDB" id="A0A6M0R9A8"/>
<dbReference type="NCBIfam" id="TIGR00044">
    <property type="entry name" value="YggS family pyridoxal phosphate-dependent enzyme"/>
    <property type="match status" value="1"/>
</dbReference>
<gene>
    <name evidence="6" type="ORF">FDF74_03960</name>
</gene>
<comment type="function">
    <text evidence="2">Pyridoxal 5'-phosphate (PLP)-binding protein, which is involved in PLP homeostasis.</text>
</comment>
<protein>
    <recommendedName>
        <fullName evidence="2">Pyridoxal phosphate homeostasis protein</fullName>
        <shortName evidence="2">PLP homeostasis protein</shortName>
    </recommendedName>
</protein>
<evidence type="ECO:0000256" key="4">
    <source>
        <dbReference type="RuleBase" id="RU004514"/>
    </source>
</evidence>
<dbReference type="FunFam" id="3.20.20.10:FF:000018">
    <property type="entry name" value="Pyridoxal phosphate homeostasis protein"/>
    <property type="match status" value="1"/>
</dbReference>
<evidence type="ECO:0000256" key="3">
    <source>
        <dbReference type="PIRSR" id="PIRSR004848-1"/>
    </source>
</evidence>
<evidence type="ECO:0000256" key="1">
    <source>
        <dbReference type="ARBA" id="ARBA00022898"/>
    </source>
</evidence>
<dbReference type="InterPro" id="IPR011078">
    <property type="entry name" value="PyrdxlP_homeostasis"/>
</dbReference>
<dbReference type="Proteomes" id="UP000473885">
    <property type="component" value="Unassembled WGS sequence"/>
</dbReference>
<dbReference type="OrthoDB" id="9804072at2"/>